<dbReference type="Gene3D" id="3.40.50.720">
    <property type="entry name" value="NAD(P)-binding Rossmann-like Domain"/>
    <property type="match status" value="2"/>
</dbReference>
<dbReference type="Pfam" id="PF13561">
    <property type="entry name" value="adh_short_C2"/>
    <property type="match status" value="1"/>
</dbReference>
<reference evidence="4 5" key="1">
    <citation type="submission" date="2023-01" db="EMBL/GenBank/DDBJ databases">
        <title>Analysis of 21 Apiospora genomes using comparative genomics revels a genus with tremendous synthesis potential of carbohydrate active enzymes and secondary metabolites.</title>
        <authorList>
            <person name="Sorensen T."/>
        </authorList>
    </citation>
    <scope>NUCLEOTIDE SEQUENCE [LARGE SCALE GENOMIC DNA]</scope>
    <source>
        <strain evidence="4 5">CBS 33761</strain>
    </source>
</reference>
<gene>
    <name evidence="4" type="ORF">PG993_004442</name>
</gene>
<organism evidence="4 5">
    <name type="scientific">Apiospora rasikravindrae</name>
    <dbReference type="NCBI Taxonomy" id="990691"/>
    <lineage>
        <taxon>Eukaryota</taxon>
        <taxon>Fungi</taxon>
        <taxon>Dikarya</taxon>
        <taxon>Ascomycota</taxon>
        <taxon>Pezizomycotina</taxon>
        <taxon>Sordariomycetes</taxon>
        <taxon>Xylariomycetidae</taxon>
        <taxon>Amphisphaeriales</taxon>
        <taxon>Apiosporaceae</taxon>
        <taxon>Apiospora</taxon>
    </lineage>
</organism>
<dbReference type="EMBL" id="JAQQWK010000003">
    <property type="protein sequence ID" value="KAK8044418.1"/>
    <property type="molecule type" value="Genomic_DNA"/>
</dbReference>
<dbReference type="SUPFAM" id="SSF51735">
    <property type="entry name" value="NAD(P)-binding Rossmann-fold domains"/>
    <property type="match status" value="2"/>
</dbReference>
<dbReference type="PRINTS" id="PR00081">
    <property type="entry name" value="GDHRDH"/>
</dbReference>
<accession>A0ABR1TFI1</accession>
<keyword evidence="5" id="KW-1185">Reference proteome</keyword>
<comment type="similarity">
    <text evidence="1">Belongs to the short-chain dehydrogenases/reductases (SDR) family.</text>
</comment>
<evidence type="ECO:0000313" key="4">
    <source>
        <dbReference type="EMBL" id="KAK8044418.1"/>
    </source>
</evidence>
<evidence type="ECO:0000256" key="2">
    <source>
        <dbReference type="ARBA" id="ARBA00022857"/>
    </source>
</evidence>
<dbReference type="PANTHER" id="PTHR44169:SF3">
    <property type="entry name" value="SHORT-CHAIN DEHYDROGENASE SRDE"/>
    <property type="match status" value="1"/>
</dbReference>
<dbReference type="PROSITE" id="PS00061">
    <property type="entry name" value="ADH_SHORT"/>
    <property type="match status" value="1"/>
</dbReference>
<keyword evidence="3" id="KW-0560">Oxidoreductase</keyword>
<evidence type="ECO:0000313" key="5">
    <source>
        <dbReference type="Proteomes" id="UP001444661"/>
    </source>
</evidence>
<keyword evidence="2" id="KW-0521">NADP</keyword>
<evidence type="ECO:0000256" key="3">
    <source>
        <dbReference type="ARBA" id="ARBA00023002"/>
    </source>
</evidence>
<dbReference type="InterPro" id="IPR020904">
    <property type="entry name" value="Sc_DH/Rdtase_CS"/>
</dbReference>
<dbReference type="InterPro" id="IPR036291">
    <property type="entry name" value="NAD(P)-bd_dom_sf"/>
</dbReference>
<dbReference type="CDD" id="cd05233">
    <property type="entry name" value="SDR_c"/>
    <property type="match status" value="1"/>
</dbReference>
<dbReference type="InterPro" id="IPR002347">
    <property type="entry name" value="SDR_fam"/>
</dbReference>
<protein>
    <recommendedName>
        <fullName evidence="6">NAD(P)-binding protein</fullName>
    </recommendedName>
</protein>
<evidence type="ECO:0000256" key="1">
    <source>
        <dbReference type="ARBA" id="ARBA00006484"/>
    </source>
</evidence>
<sequence>MVADLSIGAANETLVECQNAAANPQFKGAVLQVDVTVEDSVAILFSQTAEAFGRIDYLVNSAGIGAQQNTDIANLSLAEFQRFIDVNATGMFLVTKHASIMMRTQEELPVSVLQHGRGKTRGAIVNLGSGSSLVATAGVLPYTASKHAALGLTKNSALDNASYSIRVNCVCPSWTATPMVTAAIEGVEGLAQFIEAAVPMGRIATPEEVADAVIFLCSPRSSYITGSALIIDGEQKFALVTGCGRGGIGESLVLEYARLGVHAIATVLPNESSDHLADAGITFFPLDVTVDESVAELKTSLQKLTGGRLDILVNCAGIAYTMTAIDTDVAAVQRMFDINLFGPMRMVCSLHDMIIRAKGTIVNIGSIGGIIPFLYGSSYNASKAALAHWGNSLRVEMAPFDVKVITVISGEVSTNILKSDVHRELPKNSYYSPLAENFKNHVKRTPEGATDRFKYAANVVAQTLKPSPSCLVLVWQLHPAHSIPGHVRLAEYMGHLDVENV</sequence>
<dbReference type="Pfam" id="PF00106">
    <property type="entry name" value="adh_short"/>
    <property type="match status" value="1"/>
</dbReference>
<evidence type="ECO:0008006" key="6">
    <source>
        <dbReference type="Google" id="ProtNLM"/>
    </source>
</evidence>
<dbReference type="PANTHER" id="PTHR44169">
    <property type="entry name" value="NADPH-DEPENDENT 1-ACYLDIHYDROXYACETONE PHOSPHATE REDUCTASE"/>
    <property type="match status" value="1"/>
</dbReference>
<dbReference type="PRINTS" id="PR00080">
    <property type="entry name" value="SDRFAMILY"/>
</dbReference>
<comment type="caution">
    <text evidence="4">The sequence shown here is derived from an EMBL/GenBank/DDBJ whole genome shotgun (WGS) entry which is preliminary data.</text>
</comment>
<proteinExistence type="inferred from homology"/>
<name>A0ABR1TFI1_9PEZI</name>
<dbReference type="Proteomes" id="UP001444661">
    <property type="component" value="Unassembled WGS sequence"/>
</dbReference>